<dbReference type="InterPro" id="IPR051010">
    <property type="entry name" value="BCAA_transport"/>
</dbReference>
<dbReference type="PANTHER" id="PTHR30483:SF37">
    <property type="entry name" value="ABC TRANSPORTER SUBSTRATE-BINDING PROTEIN"/>
    <property type="match status" value="1"/>
</dbReference>
<evidence type="ECO:0000313" key="3">
    <source>
        <dbReference type="EMBL" id="CAB4756510.1"/>
    </source>
</evidence>
<evidence type="ECO:0000256" key="1">
    <source>
        <dbReference type="ARBA" id="ARBA00022729"/>
    </source>
</evidence>
<dbReference type="EMBL" id="CAEZZF010000080">
    <property type="protein sequence ID" value="CAB4756510.1"/>
    <property type="molecule type" value="Genomic_DNA"/>
</dbReference>
<proteinExistence type="predicted"/>
<dbReference type="SUPFAM" id="SSF53822">
    <property type="entry name" value="Periplasmic binding protein-like I"/>
    <property type="match status" value="1"/>
</dbReference>
<dbReference type="InterPro" id="IPR028081">
    <property type="entry name" value="Leu-bd"/>
</dbReference>
<accession>A0A6J6U9L3</accession>
<evidence type="ECO:0000259" key="2">
    <source>
        <dbReference type="Pfam" id="PF13458"/>
    </source>
</evidence>
<dbReference type="Gene3D" id="3.40.50.2300">
    <property type="match status" value="2"/>
</dbReference>
<protein>
    <submittedName>
        <fullName evidence="3">Unannotated protein</fullName>
    </submittedName>
</protein>
<dbReference type="AlphaFoldDB" id="A0A6J6U9L3"/>
<feature type="domain" description="Leucine-binding protein" evidence="2">
    <location>
        <begin position="16"/>
        <end position="253"/>
    </location>
</feature>
<reference evidence="3" key="1">
    <citation type="submission" date="2020-05" db="EMBL/GenBank/DDBJ databases">
        <authorList>
            <person name="Chiriac C."/>
            <person name="Salcher M."/>
            <person name="Ghai R."/>
            <person name="Kavagutti S V."/>
        </authorList>
    </citation>
    <scope>NUCLEOTIDE SEQUENCE</scope>
</reference>
<keyword evidence="1" id="KW-0732">Signal</keyword>
<gene>
    <name evidence="3" type="ORF">UFOPK2837_00898</name>
</gene>
<dbReference type="InterPro" id="IPR028082">
    <property type="entry name" value="Peripla_BP_I"/>
</dbReference>
<name>A0A6J6U9L3_9ZZZZ</name>
<dbReference type="Pfam" id="PF13458">
    <property type="entry name" value="Peripla_BP_6"/>
    <property type="match status" value="1"/>
</dbReference>
<organism evidence="3">
    <name type="scientific">freshwater metagenome</name>
    <dbReference type="NCBI Taxonomy" id="449393"/>
    <lineage>
        <taxon>unclassified sequences</taxon>
        <taxon>metagenomes</taxon>
        <taxon>ecological metagenomes</taxon>
    </lineage>
</organism>
<sequence length="274" mass="29219">MVDSGGADDAIFNKGYTRTFNVMSPASEYATSMVRAIAEMAKPKPVTMAFLSADDGFSKTVTLGGMKAATALGFTVIGPQYFPNAASDVSAALNKIKADKPDVILGSVHFVEGVALIKQAKELGITPKSFAETVAPPILDFASTLGPLAENVLGSSQWSSTVKGQEKYFGKASTYAAQFLARFGHEATYHNAEASAACLAMVLAIEKTKSADAEKIKTALAALDVQSFFGRIKFDSTGQNTFKPMVVIQIQKGKIITVWPRAIAQAKMIWPYVK</sequence>
<dbReference type="PANTHER" id="PTHR30483">
    <property type="entry name" value="LEUCINE-SPECIFIC-BINDING PROTEIN"/>
    <property type="match status" value="1"/>
</dbReference>